<dbReference type="AlphaFoldDB" id="A0A1F5DQB2"/>
<evidence type="ECO:0000313" key="4">
    <source>
        <dbReference type="Proteomes" id="UP000178764"/>
    </source>
</evidence>
<feature type="domain" description="CYTH" evidence="2">
    <location>
        <begin position="1"/>
        <end position="151"/>
    </location>
</feature>
<proteinExistence type="predicted"/>
<dbReference type="InterPro" id="IPR023577">
    <property type="entry name" value="CYTH_domain"/>
</dbReference>
<dbReference type="Gene3D" id="2.40.320.10">
    <property type="entry name" value="Hypothetical Protein Pfu-838710-001"/>
    <property type="match status" value="1"/>
</dbReference>
<name>A0A1F5DQB2_9BACT</name>
<comment type="caution">
    <text evidence="3">The sequence shown here is derived from an EMBL/GenBank/DDBJ whole genome shotgun (WGS) entry which is preliminary data.</text>
</comment>
<protein>
    <recommendedName>
        <fullName evidence="2">CYTH domain-containing protein</fullName>
    </recommendedName>
</protein>
<dbReference type="PANTHER" id="PTHR40114:SF1">
    <property type="entry name" value="SLR0698 PROTEIN"/>
    <property type="match status" value="1"/>
</dbReference>
<reference evidence="3 4" key="1">
    <citation type="journal article" date="2016" name="Nat. Commun.">
        <title>Thousands of microbial genomes shed light on interconnected biogeochemical processes in an aquifer system.</title>
        <authorList>
            <person name="Anantharaman K."/>
            <person name="Brown C.T."/>
            <person name="Hug L.A."/>
            <person name="Sharon I."/>
            <person name="Castelle C.J."/>
            <person name="Probst A.J."/>
            <person name="Thomas B.C."/>
            <person name="Singh A."/>
            <person name="Wilkins M.J."/>
            <person name="Karaoz U."/>
            <person name="Brodie E.L."/>
            <person name="Williams K.H."/>
            <person name="Hubbard S.S."/>
            <person name="Banfield J.F."/>
        </authorList>
    </citation>
    <scope>NUCLEOTIDE SEQUENCE [LARGE SCALE GENOMIC DNA]</scope>
</reference>
<evidence type="ECO:0000313" key="3">
    <source>
        <dbReference type="EMBL" id="OGD57347.1"/>
    </source>
</evidence>
<dbReference type="PIRSF" id="PIRSF016487">
    <property type="entry name" value="CYTH_UCP016487"/>
    <property type="match status" value="1"/>
</dbReference>
<dbReference type="EMBL" id="MEZT01000003">
    <property type="protein sequence ID" value="OGD57347.1"/>
    <property type="molecule type" value="Genomic_DNA"/>
</dbReference>
<evidence type="ECO:0000259" key="2">
    <source>
        <dbReference type="SMART" id="SM01118"/>
    </source>
</evidence>
<dbReference type="InterPro" id="IPR012042">
    <property type="entry name" value="NeuTTM/CthTTM-like"/>
</dbReference>
<dbReference type="SMART" id="SM01118">
    <property type="entry name" value="CYTH"/>
    <property type="match status" value="1"/>
</dbReference>
<evidence type="ECO:0000256" key="1">
    <source>
        <dbReference type="PIRSR" id="PIRSR016487-1"/>
    </source>
</evidence>
<dbReference type="InterPro" id="IPR033469">
    <property type="entry name" value="CYTH-like_dom_sf"/>
</dbReference>
<gene>
    <name evidence="3" type="ORF">A2V71_00830</name>
</gene>
<dbReference type="Proteomes" id="UP000178764">
    <property type="component" value="Unassembled WGS sequence"/>
</dbReference>
<dbReference type="PANTHER" id="PTHR40114">
    <property type="entry name" value="SLR0698 PROTEIN"/>
    <property type="match status" value="1"/>
</dbReference>
<feature type="active site" description="Proton acceptor" evidence="1">
    <location>
        <position position="29"/>
    </location>
</feature>
<accession>A0A1F5DQB2</accession>
<organism evidence="3 4">
    <name type="scientific">Candidatus Berkelbacteria bacterium RBG_13_40_8</name>
    <dbReference type="NCBI Taxonomy" id="1797467"/>
    <lineage>
        <taxon>Bacteria</taxon>
        <taxon>Candidatus Berkelbacteria</taxon>
    </lineage>
</organism>
<dbReference type="SUPFAM" id="SSF55154">
    <property type="entry name" value="CYTH-like phosphatases"/>
    <property type="match status" value="1"/>
</dbReference>
<sequence>MLESEFTYLTKKLPEDLEKCPKKEIKQGYFSDMPSPLRIRESEGKFELTKKIPLKEGDASRYEETNLLIKKEEFERLWSACKKSFIKTRYYYPLENDLKAEIDVYHGKLEGFATIEVEFPSEEIRASFKVPDWFGKDVTQEHWVANSNLSEKTCEEVKKLSND</sequence>